<reference evidence="5 6" key="1">
    <citation type="submission" date="2020-08" db="EMBL/GenBank/DDBJ databases">
        <title>Genomic Encyclopedia of Type Strains, Phase IV (KMG-IV): sequencing the most valuable type-strain genomes for metagenomic binning, comparative biology and taxonomic classification.</title>
        <authorList>
            <person name="Goeker M."/>
        </authorList>
    </citation>
    <scope>NUCLEOTIDE SEQUENCE [LARGE SCALE GENOMIC DNA]</scope>
    <source>
        <strain evidence="5 6">DSM 21458</strain>
    </source>
</reference>
<dbReference type="Pfam" id="PF13692">
    <property type="entry name" value="Glyco_trans_1_4"/>
    <property type="match status" value="1"/>
</dbReference>
<protein>
    <submittedName>
        <fullName evidence="5">Lipopolysaccharide/colanic/teichoic acid biosynthesis glycosyltransferase</fullName>
    </submittedName>
</protein>
<dbReference type="EMBL" id="JACHHG010000004">
    <property type="protein sequence ID" value="MBB6097848.1"/>
    <property type="molecule type" value="Genomic_DNA"/>
</dbReference>
<feature type="transmembrane region" description="Helical" evidence="2">
    <location>
        <begin position="400"/>
        <end position="423"/>
    </location>
</feature>
<evidence type="ECO:0000313" key="5">
    <source>
        <dbReference type="EMBL" id="MBB6097848.1"/>
    </source>
</evidence>
<accession>A0A841I0Q2</accession>
<dbReference type="RefSeq" id="WP_183985706.1">
    <property type="nucleotide sequence ID" value="NZ_JACHHG010000004.1"/>
</dbReference>
<evidence type="ECO:0000256" key="1">
    <source>
        <dbReference type="ARBA" id="ARBA00006464"/>
    </source>
</evidence>
<keyword evidence="5" id="KW-0808">Transferase</keyword>
<feature type="domain" description="Bacterial sugar transferase" evidence="3">
    <location>
        <begin position="395"/>
        <end position="569"/>
    </location>
</feature>
<dbReference type="Pfam" id="PF02397">
    <property type="entry name" value="Bac_transf"/>
    <property type="match status" value="1"/>
</dbReference>
<proteinExistence type="inferred from homology"/>
<sequence>MKRMLYLVTVPLSARSFLRGQLAHFRAAGWELHLAAAPEPAADLEEVARQEGVTAHQLPMQREIAPLHDAAALLRTWWLMRRLRPQIVNAGTPKAGLLGSVAAALAGVPVRVYTLHGLRLETTRGLKRRILQLTERVACACAHRVVCVSPSLRERAVALGVVPAAKAVVLGHGTCNGLEAQRFAPEATDITQTAALRTRLNLPEGTPVIGFVGRFVRDKGIVELLDAFGRIYARKPEVRLLLLGDHEPGDPLPLEARRTLEQHPGIVRAGFVPDTAPYYPLMHLLAFPTHREGFGTVALEAAAAGLAVVTTNATGARDAVVDGVTGLRVPVGDAHRLEVALLELLEQPQRARALGAAGRERVLRDFRPQQAWEQLGALYASLLTERHRAHGDRLKRALDVVASALGLLLLAPLMVGVALLVRLQMGSPVIFRQVRPGLHGRPFAMYKFRTMRDATDPQGRPLPDSERLTSLGRFLRATSLDELPELFNVLRGEMSLVGPRPLLMEYLELYTPEQARRHEVRPGITGWAQVNGRNALSWEEKFALDVWYVDHHNFWLDLKILWLTVIKVFRREGISAAGDATMPRFTGSSSRNGT</sequence>
<dbReference type="AlphaFoldDB" id="A0A841I0Q2"/>
<keyword evidence="6" id="KW-1185">Reference proteome</keyword>
<gene>
    <name evidence="5" type="ORF">HNR42_001271</name>
</gene>
<keyword evidence="2" id="KW-1133">Transmembrane helix</keyword>
<dbReference type="InterPro" id="IPR028098">
    <property type="entry name" value="Glyco_trans_4-like_N"/>
</dbReference>
<name>A0A841I0Q2_9DEIO</name>
<dbReference type="GO" id="GO:0016780">
    <property type="term" value="F:phosphotransferase activity, for other substituted phosphate groups"/>
    <property type="evidence" value="ECO:0007669"/>
    <property type="project" value="TreeGrafter"/>
</dbReference>
<dbReference type="CDD" id="cd03808">
    <property type="entry name" value="GT4_CapM-like"/>
    <property type="match status" value="1"/>
</dbReference>
<comment type="caution">
    <text evidence="5">The sequence shown here is derived from an EMBL/GenBank/DDBJ whole genome shotgun (WGS) entry which is preliminary data.</text>
</comment>
<feature type="domain" description="Glycosyltransferase subfamily 4-like N-terminal" evidence="4">
    <location>
        <begin position="18"/>
        <end position="171"/>
    </location>
</feature>
<evidence type="ECO:0000259" key="4">
    <source>
        <dbReference type="Pfam" id="PF13579"/>
    </source>
</evidence>
<dbReference type="Pfam" id="PF13579">
    <property type="entry name" value="Glyco_trans_4_4"/>
    <property type="match status" value="1"/>
</dbReference>
<dbReference type="Proteomes" id="UP000569951">
    <property type="component" value="Unassembled WGS sequence"/>
</dbReference>
<dbReference type="SUPFAM" id="SSF53756">
    <property type="entry name" value="UDP-Glycosyltransferase/glycogen phosphorylase"/>
    <property type="match status" value="1"/>
</dbReference>
<dbReference type="PANTHER" id="PTHR30576">
    <property type="entry name" value="COLANIC BIOSYNTHESIS UDP-GLUCOSE LIPID CARRIER TRANSFERASE"/>
    <property type="match status" value="1"/>
</dbReference>
<evidence type="ECO:0000256" key="2">
    <source>
        <dbReference type="SAM" id="Phobius"/>
    </source>
</evidence>
<dbReference type="PANTHER" id="PTHR30576:SF8">
    <property type="entry name" value="UNDECAPRENYL-PHOSPHATE GALACTOSE PHOSPHOTRANSFERASE"/>
    <property type="match status" value="1"/>
</dbReference>
<comment type="similarity">
    <text evidence="1">Belongs to the bacterial sugar transferase family.</text>
</comment>
<keyword evidence="2" id="KW-0472">Membrane</keyword>
<evidence type="ECO:0000313" key="6">
    <source>
        <dbReference type="Proteomes" id="UP000569951"/>
    </source>
</evidence>
<organism evidence="5 6">
    <name type="scientific">Deinobacterium chartae</name>
    <dbReference type="NCBI Taxonomy" id="521158"/>
    <lineage>
        <taxon>Bacteria</taxon>
        <taxon>Thermotogati</taxon>
        <taxon>Deinococcota</taxon>
        <taxon>Deinococci</taxon>
        <taxon>Deinococcales</taxon>
        <taxon>Deinococcaceae</taxon>
        <taxon>Deinobacterium</taxon>
    </lineage>
</organism>
<keyword evidence="2" id="KW-0812">Transmembrane</keyword>
<dbReference type="InterPro" id="IPR003362">
    <property type="entry name" value="Bact_transf"/>
</dbReference>
<evidence type="ECO:0000259" key="3">
    <source>
        <dbReference type="Pfam" id="PF02397"/>
    </source>
</evidence>
<dbReference type="Gene3D" id="3.40.50.2000">
    <property type="entry name" value="Glycogen Phosphorylase B"/>
    <property type="match status" value="2"/>
</dbReference>